<dbReference type="InterPro" id="IPR050428">
    <property type="entry name" value="TCS_sensor_his_kinase"/>
</dbReference>
<dbReference type="Gene3D" id="6.10.340.10">
    <property type="match status" value="1"/>
</dbReference>
<dbReference type="SMART" id="SM00388">
    <property type="entry name" value="HisKA"/>
    <property type="match status" value="1"/>
</dbReference>
<name>A0A6A7MX71_9BURK</name>
<dbReference type="InterPro" id="IPR036890">
    <property type="entry name" value="HATPase_C_sf"/>
</dbReference>
<dbReference type="InterPro" id="IPR005467">
    <property type="entry name" value="His_kinase_dom"/>
</dbReference>
<dbReference type="CDD" id="cd06225">
    <property type="entry name" value="HAMP"/>
    <property type="match status" value="1"/>
</dbReference>
<evidence type="ECO:0000256" key="1">
    <source>
        <dbReference type="ARBA" id="ARBA00000085"/>
    </source>
</evidence>
<feature type="compositionally biased region" description="Gly residues" evidence="11">
    <location>
        <begin position="183"/>
        <end position="209"/>
    </location>
</feature>
<dbReference type="GO" id="GO:0000155">
    <property type="term" value="F:phosphorelay sensor kinase activity"/>
    <property type="evidence" value="ECO:0007669"/>
    <property type="project" value="InterPro"/>
</dbReference>
<evidence type="ECO:0000256" key="9">
    <source>
        <dbReference type="ARBA" id="ARBA00023012"/>
    </source>
</evidence>
<keyword evidence="4" id="KW-0597">Phosphoprotein</keyword>
<evidence type="ECO:0000259" key="13">
    <source>
        <dbReference type="PROSITE" id="PS50109"/>
    </source>
</evidence>
<evidence type="ECO:0000256" key="12">
    <source>
        <dbReference type="SAM" id="Phobius"/>
    </source>
</evidence>
<dbReference type="InterPro" id="IPR003661">
    <property type="entry name" value="HisK_dim/P_dom"/>
</dbReference>
<keyword evidence="8 12" id="KW-1133">Transmembrane helix</keyword>
<dbReference type="CDD" id="cd00082">
    <property type="entry name" value="HisKA"/>
    <property type="match status" value="1"/>
</dbReference>
<keyword evidence="5" id="KW-0808">Transferase</keyword>
<dbReference type="PRINTS" id="PR00344">
    <property type="entry name" value="BCTRLSENSOR"/>
</dbReference>
<accession>A0A6A7MX71</accession>
<dbReference type="Pfam" id="PF00512">
    <property type="entry name" value="HisKA"/>
    <property type="match status" value="1"/>
</dbReference>
<dbReference type="RefSeq" id="WP_328595709.1">
    <property type="nucleotide sequence ID" value="NZ_WHUG01000001.1"/>
</dbReference>
<protein>
    <recommendedName>
        <fullName evidence="3">histidine kinase</fullName>
        <ecNumber evidence="3">2.7.13.3</ecNumber>
    </recommendedName>
</protein>
<evidence type="ECO:0000256" key="3">
    <source>
        <dbReference type="ARBA" id="ARBA00012438"/>
    </source>
</evidence>
<dbReference type="Pfam" id="PF02518">
    <property type="entry name" value="HATPase_c"/>
    <property type="match status" value="1"/>
</dbReference>
<sequence>MGRLFWKFFVCILLAQLTATVGIGGAVLLKNSQQAGLNTDLDTSPPAELAINSAAATLEFGGVKALRRLLEGMERHRVFAVDEQGHELLGRPVSASMLRESHALLKQEGKRRVVRQVGDQEGKRYILFLPSRGLNLDRPLMMGLGGTQMALQGAPAMPRGAQPGPPADASAARGPGPGPGPGPGAAGAPGGPVGPGAGAGPGGPGGPGDMRGPRFQPLTPWVPIAAAVLASLLFSVLLAWYFSRPIRALRQAFDAAAGGDLAPRFGAGKGKRSSELNDLGRDFDRMTARLRNLIDGQTRLLHDVSHELRSPLARLQAAIGLAHQQPEKLAASLERIERESVRMDKLVGELLTLARLEAGAIKANQEEINMAELLDQIADDANYEASSQQRSVVQEGEADVLVAGQADLLGRAIENVVRNAIKHSPDNGVVQLQTLLLPDARQLRIRVLDRGPGVAPADLATIFQPFFRSSSTSVEGHGLGLAIAQHVIEAYGGNIKATNRADGGLCVEMVLPVKR</sequence>
<dbReference type="PANTHER" id="PTHR45436">
    <property type="entry name" value="SENSOR HISTIDINE KINASE YKOH"/>
    <property type="match status" value="1"/>
</dbReference>
<dbReference type="EC" id="2.7.13.3" evidence="3"/>
<evidence type="ECO:0000313" key="15">
    <source>
        <dbReference type="EMBL" id="MQA37342.1"/>
    </source>
</evidence>
<dbReference type="InterPro" id="IPR004358">
    <property type="entry name" value="Sig_transdc_His_kin-like_C"/>
</dbReference>
<evidence type="ECO:0000313" key="16">
    <source>
        <dbReference type="Proteomes" id="UP000440498"/>
    </source>
</evidence>
<keyword evidence="16" id="KW-1185">Reference proteome</keyword>
<dbReference type="SUPFAM" id="SSF158472">
    <property type="entry name" value="HAMP domain-like"/>
    <property type="match status" value="1"/>
</dbReference>
<dbReference type="Gene3D" id="3.30.565.10">
    <property type="entry name" value="Histidine kinase-like ATPase, C-terminal domain"/>
    <property type="match status" value="1"/>
</dbReference>
<comment type="catalytic activity">
    <reaction evidence="1">
        <text>ATP + protein L-histidine = ADP + protein N-phospho-L-histidine.</text>
        <dbReference type="EC" id="2.7.13.3"/>
    </reaction>
</comment>
<dbReference type="PANTHER" id="PTHR45436:SF15">
    <property type="entry name" value="SENSOR HISTIDINE KINASE CUSS"/>
    <property type="match status" value="1"/>
</dbReference>
<keyword evidence="9" id="KW-0902">Two-component regulatory system</keyword>
<evidence type="ECO:0000256" key="5">
    <source>
        <dbReference type="ARBA" id="ARBA00022679"/>
    </source>
</evidence>
<dbReference type="Proteomes" id="UP000440498">
    <property type="component" value="Unassembled WGS sequence"/>
</dbReference>
<dbReference type="InterPro" id="IPR036097">
    <property type="entry name" value="HisK_dim/P_sf"/>
</dbReference>
<dbReference type="Pfam" id="PF00672">
    <property type="entry name" value="HAMP"/>
    <property type="match status" value="1"/>
</dbReference>
<comment type="subcellular location">
    <subcellularLocation>
        <location evidence="2">Membrane</location>
        <topology evidence="2">Multi-pass membrane protein</topology>
    </subcellularLocation>
</comment>
<evidence type="ECO:0000256" key="10">
    <source>
        <dbReference type="ARBA" id="ARBA00023136"/>
    </source>
</evidence>
<feature type="domain" description="HAMP" evidence="14">
    <location>
        <begin position="240"/>
        <end position="295"/>
    </location>
</feature>
<feature type="region of interest" description="Disordered" evidence="11">
    <location>
        <begin position="151"/>
        <end position="214"/>
    </location>
</feature>
<comment type="caution">
    <text evidence="15">The sequence shown here is derived from an EMBL/GenBank/DDBJ whole genome shotgun (WGS) entry which is preliminary data.</text>
</comment>
<evidence type="ECO:0000256" key="7">
    <source>
        <dbReference type="ARBA" id="ARBA00022777"/>
    </source>
</evidence>
<dbReference type="SMART" id="SM00304">
    <property type="entry name" value="HAMP"/>
    <property type="match status" value="1"/>
</dbReference>
<dbReference type="Gene3D" id="1.10.287.130">
    <property type="match status" value="1"/>
</dbReference>
<evidence type="ECO:0000256" key="8">
    <source>
        <dbReference type="ARBA" id="ARBA00022989"/>
    </source>
</evidence>
<dbReference type="SMART" id="SM00387">
    <property type="entry name" value="HATPase_c"/>
    <property type="match status" value="1"/>
</dbReference>
<dbReference type="InterPro" id="IPR003594">
    <property type="entry name" value="HATPase_dom"/>
</dbReference>
<dbReference type="SUPFAM" id="SSF55874">
    <property type="entry name" value="ATPase domain of HSP90 chaperone/DNA topoisomerase II/histidine kinase"/>
    <property type="match status" value="1"/>
</dbReference>
<dbReference type="GO" id="GO:0005886">
    <property type="term" value="C:plasma membrane"/>
    <property type="evidence" value="ECO:0007669"/>
    <property type="project" value="TreeGrafter"/>
</dbReference>
<evidence type="ECO:0000256" key="11">
    <source>
        <dbReference type="SAM" id="MobiDB-lite"/>
    </source>
</evidence>
<dbReference type="SUPFAM" id="SSF47384">
    <property type="entry name" value="Homodimeric domain of signal transducing histidine kinase"/>
    <property type="match status" value="1"/>
</dbReference>
<dbReference type="InterPro" id="IPR003660">
    <property type="entry name" value="HAMP_dom"/>
</dbReference>
<dbReference type="AlphaFoldDB" id="A0A6A7MX71"/>
<evidence type="ECO:0000259" key="14">
    <source>
        <dbReference type="PROSITE" id="PS50885"/>
    </source>
</evidence>
<evidence type="ECO:0000256" key="4">
    <source>
        <dbReference type="ARBA" id="ARBA00022553"/>
    </source>
</evidence>
<dbReference type="EMBL" id="WHUG01000001">
    <property type="protein sequence ID" value="MQA37342.1"/>
    <property type="molecule type" value="Genomic_DNA"/>
</dbReference>
<dbReference type="PROSITE" id="PS50885">
    <property type="entry name" value="HAMP"/>
    <property type="match status" value="1"/>
</dbReference>
<keyword evidence="10 12" id="KW-0472">Membrane</keyword>
<keyword evidence="6 12" id="KW-0812">Transmembrane</keyword>
<evidence type="ECO:0000256" key="2">
    <source>
        <dbReference type="ARBA" id="ARBA00004141"/>
    </source>
</evidence>
<dbReference type="PROSITE" id="PS50109">
    <property type="entry name" value="HIS_KIN"/>
    <property type="match status" value="1"/>
</dbReference>
<keyword evidence="7" id="KW-0418">Kinase</keyword>
<feature type="domain" description="Histidine kinase" evidence="13">
    <location>
        <begin position="303"/>
        <end position="515"/>
    </location>
</feature>
<gene>
    <name evidence="15" type="ORF">GEV02_04210</name>
</gene>
<reference evidence="15 16" key="1">
    <citation type="submission" date="2019-10" db="EMBL/GenBank/DDBJ databases">
        <title>Two novel species isolated from a subtropical stream in China.</title>
        <authorList>
            <person name="Lu H."/>
        </authorList>
    </citation>
    <scope>NUCLEOTIDE SEQUENCE [LARGE SCALE GENOMIC DNA]</scope>
    <source>
        <strain evidence="15 16">FT29W</strain>
    </source>
</reference>
<proteinExistence type="predicted"/>
<evidence type="ECO:0000256" key="6">
    <source>
        <dbReference type="ARBA" id="ARBA00022692"/>
    </source>
</evidence>
<feature type="transmembrane region" description="Helical" evidence="12">
    <location>
        <begin position="221"/>
        <end position="242"/>
    </location>
</feature>
<organism evidence="15 16">
    <name type="scientific">Rugamonas aquatica</name>
    <dbReference type="NCBI Taxonomy" id="2743357"/>
    <lineage>
        <taxon>Bacteria</taxon>
        <taxon>Pseudomonadati</taxon>
        <taxon>Pseudomonadota</taxon>
        <taxon>Betaproteobacteria</taxon>
        <taxon>Burkholderiales</taxon>
        <taxon>Oxalobacteraceae</taxon>
        <taxon>Telluria group</taxon>
        <taxon>Rugamonas</taxon>
    </lineage>
</organism>